<dbReference type="SMART" id="SM00530">
    <property type="entry name" value="HTH_XRE"/>
    <property type="match status" value="1"/>
</dbReference>
<sequence length="272" mass="30482">MTIELDQTAVPEDSVLTFFGEQLAAHRRKAGWTQEQTARAARSTQSMISKVEKARLVPSDVLAADLDRAFGSDRYFTRLHALVRRYAYPRWFLPYIALEQDATAIRSFEGQVLPGLLQTEEYAHAMLAAVRPDNLAELVAVRMSRQEILGKETRPHTWFIIDEFALMRHIGGPQVMRRQLRHLLEAGRHPRTVVQIVPRSVPARPALAGPFTLLTPQEGETVVYIDGYPQGRLSPDTGEVTAAVHAYDLLRAVALSPQQSAELIDTHLRGLS</sequence>
<name>A0A1I1RRH2_9ACTN</name>
<dbReference type="EMBL" id="FOLM01000013">
    <property type="protein sequence ID" value="SFD34848.1"/>
    <property type="molecule type" value="Genomic_DNA"/>
</dbReference>
<dbReference type="Proteomes" id="UP000199207">
    <property type="component" value="Unassembled WGS sequence"/>
</dbReference>
<dbReference type="PROSITE" id="PS50943">
    <property type="entry name" value="HTH_CROC1"/>
    <property type="match status" value="1"/>
</dbReference>
<dbReference type="AlphaFoldDB" id="A0A1I1RRH2"/>
<gene>
    <name evidence="2" type="ORF">SAMN05421773_113153</name>
</gene>
<dbReference type="Gene3D" id="1.10.260.40">
    <property type="entry name" value="lambda repressor-like DNA-binding domains"/>
    <property type="match status" value="1"/>
</dbReference>
<dbReference type="InterPro" id="IPR010982">
    <property type="entry name" value="Lambda_DNA-bd_dom_sf"/>
</dbReference>
<proteinExistence type="predicted"/>
<keyword evidence="3" id="KW-1185">Reference proteome</keyword>
<feature type="domain" description="HTH cro/C1-type" evidence="1">
    <location>
        <begin position="23"/>
        <end position="76"/>
    </location>
</feature>
<accession>A0A1I1RRH2</accession>
<dbReference type="InterPro" id="IPR001387">
    <property type="entry name" value="Cro/C1-type_HTH"/>
</dbReference>
<evidence type="ECO:0000313" key="2">
    <source>
        <dbReference type="EMBL" id="SFD34848.1"/>
    </source>
</evidence>
<dbReference type="RefSeq" id="WP_093840595.1">
    <property type="nucleotide sequence ID" value="NZ_FOLM01000013.1"/>
</dbReference>
<dbReference type="Pfam" id="PF13560">
    <property type="entry name" value="HTH_31"/>
    <property type="match status" value="1"/>
</dbReference>
<dbReference type="InterPro" id="IPR043917">
    <property type="entry name" value="DUF5753"/>
</dbReference>
<dbReference type="CDD" id="cd00093">
    <property type="entry name" value="HTH_XRE"/>
    <property type="match status" value="1"/>
</dbReference>
<evidence type="ECO:0000313" key="3">
    <source>
        <dbReference type="Proteomes" id="UP000199207"/>
    </source>
</evidence>
<dbReference type="OrthoDB" id="2897536at2"/>
<dbReference type="GO" id="GO:0003677">
    <property type="term" value="F:DNA binding"/>
    <property type="evidence" value="ECO:0007669"/>
    <property type="project" value="InterPro"/>
</dbReference>
<protein>
    <submittedName>
        <fullName evidence="2">Helix-turn-helix domain-containing protein</fullName>
    </submittedName>
</protein>
<evidence type="ECO:0000259" key="1">
    <source>
        <dbReference type="PROSITE" id="PS50943"/>
    </source>
</evidence>
<dbReference type="SUPFAM" id="SSF47413">
    <property type="entry name" value="lambda repressor-like DNA-binding domains"/>
    <property type="match status" value="1"/>
</dbReference>
<dbReference type="Pfam" id="PF19054">
    <property type="entry name" value="DUF5753"/>
    <property type="match status" value="1"/>
</dbReference>
<dbReference type="STRING" id="910347.SAMN05421773_113153"/>
<reference evidence="2 3" key="1">
    <citation type="submission" date="2016-10" db="EMBL/GenBank/DDBJ databases">
        <authorList>
            <person name="de Groot N.N."/>
        </authorList>
    </citation>
    <scope>NUCLEOTIDE SEQUENCE [LARGE SCALE GENOMIC DNA]</scope>
    <source>
        <strain evidence="2 3">CGMCC 4.5739</strain>
    </source>
</reference>
<organism evidence="2 3">
    <name type="scientific">Streptomyces aidingensis</name>
    <dbReference type="NCBI Taxonomy" id="910347"/>
    <lineage>
        <taxon>Bacteria</taxon>
        <taxon>Bacillati</taxon>
        <taxon>Actinomycetota</taxon>
        <taxon>Actinomycetes</taxon>
        <taxon>Kitasatosporales</taxon>
        <taxon>Streptomycetaceae</taxon>
        <taxon>Streptomyces</taxon>
    </lineage>
</organism>